<dbReference type="InterPro" id="IPR024515">
    <property type="entry name" value="DUF3397"/>
</dbReference>
<feature type="transmembrane region" description="Helical" evidence="1">
    <location>
        <begin position="6"/>
        <end position="26"/>
    </location>
</feature>
<dbReference type="InterPro" id="IPR016945">
    <property type="entry name" value="UCP030092"/>
</dbReference>
<protein>
    <recommendedName>
        <fullName evidence="4">DUF3397 domain-containing protein</fullName>
    </recommendedName>
</protein>
<evidence type="ECO:0000313" key="3">
    <source>
        <dbReference type="Proteomes" id="UP000050331"/>
    </source>
</evidence>
<organism evidence="2 3">
    <name type="scientific">Lentibacillus amyloliquefaciens</name>
    <dbReference type="NCBI Taxonomy" id="1472767"/>
    <lineage>
        <taxon>Bacteria</taxon>
        <taxon>Bacillati</taxon>
        <taxon>Bacillota</taxon>
        <taxon>Bacilli</taxon>
        <taxon>Bacillales</taxon>
        <taxon>Bacillaceae</taxon>
        <taxon>Lentibacillus</taxon>
    </lineage>
</organism>
<evidence type="ECO:0000313" key="2">
    <source>
        <dbReference type="EMBL" id="ALX47377.1"/>
    </source>
</evidence>
<name>A0A0U4E3A3_9BACI</name>
<dbReference type="Pfam" id="PF11877">
    <property type="entry name" value="DUF3397"/>
    <property type="match status" value="1"/>
</dbReference>
<dbReference type="AlphaFoldDB" id="A0A0U4E3A3"/>
<evidence type="ECO:0008006" key="4">
    <source>
        <dbReference type="Google" id="ProtNLM"/>
    </source>
</evidence>
<sequence>MIWDMFVYVIGIIITIPVIATTTVYAGSKMLHNNKWKAFHAAVNWTTLLYIIAVIAMLKTIFESTFLSFILLMLLSLFTVIVVFHWKMYTEIVFNKIFKIFWRVCFLIFFLLYVLLIVIGTIIYIV</sequence>
<reference evidence="2 3" key="1">
    <citation type="submission" date="2016-01" db="EMBL/GenBank/DDBJ databases">
        <title>Complete genome sequence of strain Lentibacillus amyloliquefaciens LAM0015T isolated from saline sediment.</title>
        <authorList>
            <person name="Wang J.-L."/>
            <person name="He M.-X."/>
        </authorList>
    </citation>
    <scope>NUCLEOTIDE SEQUENCE [LARGE SCALE GENOMIC DNA]</scope>
    <source>
        <strain evidence="2 3">LAM0015</strain>
    </source>
</reference>
<keyword evidence="1" id="KW-0472">Membrane</keyword>
<keyword evidence="3" id="KW-1185">Reference proteome</keyword>
<accession>A0A0U4E3A3</accession>
<gene>
    <name evidence="2" type="ORF">AOX59_01435</name>
</gene>
<feature type="transmembrane region" description="Helical" evidence="1">
    <location>
        <begin position="38"/>
        <end position="58"/>
    </location>
</feature>
<dbReference type="OrthoDB" id="2353183at2"/>
<dbReference type="STRING" id="1472767.AOX59_01435"/>
<keyword evidence="1" id="KW-0812">Transmembrane</keyword>
<evidence type="ECO:0000256" key="1">
    <source>
        <dbReference type="SAM" id="Phobius"/>
    </source>
</evidence>
<dbReference type="EMBL" id="CP013862">
    <property type="protein sequence ID" value="ALX47377.1"/>
    <property type="molecule type" value="Genomic_DNA"/>
</dbReference>
<feature type="transmembrane region" description="Helical" evidence="1">
    <location>
        <begin position="64"/>
        <end position="88"/>
    </location>
</feature>
<feature type="transmembrane region" description="Helical" evidence="1">
    <location>
        <begin position="100"/>
        <end position="125"/>
    </location>
</feature>
<proteinExistence type="predicted"/>
<dbReference type="Proteomes" id="UP000050331">
    <property type="component" value="Chromosome"/>
</dbReference>
<dbReference type="PIRSF" id="PIRSF030092">
    <property type="entry name" value="UCP030092"/>
    <property type="match status" value="1"/>
</dbReference>
<dbReference type="KEGG" id="lao:AOX59_01435"/>
<keyword evidence="1" id="KW-1133">Transmembrane helix</keyword>